<dbReference type="GO" id="GO:1990907">
    <property type="term" value="C:beta-catenin-TCF complex"/>
    <property type="evidence" value="ECO:0007669"/>
    <property type="project" value="TreeGrafter"/>
</dbReference>
<evidence type="ECO:0000256" key="9">
    <source>
        <dbReference type="PROSITE-ProRule" id="PRU00267"/>
    </source>
</evidence>
<dbReference type="GO" id="GO:0000981">
    <property type="term" value="F:DNA-binding transcription factor activity, RNA polymerase II-specific"/>
    <property type="evidence" value="ECO:0007669"/>
    <property type="project" value="TreeGrafter"/>
</dbReference>
<dbReference type="GO" id="GO:0000785">
    <property type="term" value="C:chromatin"/>
    <property type="evidence" value="ECO:0007669"/>
    <property type="project" value="TreeGrafter"/>
</dbReference>
<organism evidence="12 13">
    <name type="scientific">Dicentrarchus labrax</name>
    <name type="common">European seabass</name>
    <name type="synonym">Morone labrax</name>
    <dbReference type="NCBI Taxonomy" id="13489"/>
    <lineage>
        <taxon>Eukaryota</taxon>
        <taxon>Metazoa</taxon>
        <taxon>Chordata</taxon>
        <taxon>Craniata</taxon>
        <taxon>Vertebrata</taxon>
        <taxon>Euteleostomi</taxon>
        <taxon>Actinopterygii</taxon>
        <taxon>Neopterygii</taxon>
        <taxon>Teleostei</taxon>
        <taxon>Neoteleostei</taxon>
        <taxon>Acanthomorphata</taxon>
        <taxon>Eupercaria</taxon>
        <taxon>Moronidae</taxon>
        <taxon>Dicentrarchus</taxon>
    </lineage>
</organism>
<name>A0A8C4I3S2_DICLA</name>
<evidence type="ECO:0000256" key="4">
    <source>
        <dbReference type="ARBA" id="ARBA00023015"/>
    </source>
</evidence>
<dbReference type="PROSITE" id="PS50118">
    <property type="entry name" value="HMG_BOX_2"/>
    <property type="match status" value="1"/>
</dbReference>
<keyword evidence="5 9" id="KW-0238">DNA-binding</keyword>
<keyword evidence="3" id="KW-0879">Wnt signaling pathway</keyword>
<dbReference type="InterPro" id="IPR024940">
    <property type="entry name" value="TCF/LEF"/>
</dbReference>
<reference evidence="12" key="1">
    <citation type="submission" date="2025-08" db="UniProtKB">
        <authorList>
            <consortium name="Ensembl"/>
        </authorList>
    </citation>
    <scope>IDENTIFICATION</scope>
</reference>
<evidence type="ECO:0000313" key="13">
    <source>
        <dbReference type="Proteomes" id="UP000694389"/>
    </source>
</evidence>
<dbReference type="SUPFAM" id="SSF47095">
    <property type="entry name" value="HMG-box"/>
    <property type="match status" value="1"/>
</dbReference>
<dbReference type="InterPro" id="IPR036910">
    <property type="entry name" value="HMG_box_dom_sf"/>
</dbReference>
<evidence type="ECO:0000256" key="3">
    <source>
        <dbReference type="ARBA" id="ARBA00022687"/>
    </source>
</evidence>
<feature type="region of interest" description="Disordered" evidence="10">
    <location>
        <begin position="182"/>
        <end position="213"/>
    </location>
</feature>
<dbReference type="Gene3D" id="1.10.30.10">
    <property type="entry name" value="High mobility group box domain"/>
    <property type="match status" value="1"/>
</dbReference>
<keyword evidence="7" id="KW-0804">Transcription</keyword>
<proteinExistence type="inferred from homology"/>
<evidence type="ECO:0000256" key="8">
    <source>
        <dbReference type="ARBA" id="ARBA00023242"/>
    </source>
</evidence>
<reference evidence="12" key="2">
    <citation type="submission" date="2025-09" db="UniProtKB">
        <authorList>
            <consortium name="Ensembl"/>
        </authorList>
    </citation>
    <scope>IDENTIFICATION</scope>
</reference>
<dbReference type="PANTHER" id="PTHR10373:SF32">
    <property type="entry name" value="TRANSCRIPTION FACTOR 7-LIKE 2"/>
    <property type="match status" value="1"/>
</dbReference>
<keyword evidence="4" id="KW-0805">Transcription regulation</keyword>
<evidence type="ECO:0000256" key="6">
    <source>
        <dbReference type="ARBA" id="ARBA00023159"/>
    </source>
</evidence>
<keyword evidence="13" id="KW-1185">Reference proteome</keyword>
<keyword evidence="8 9" id="KW-0539">Nucleus</keyword>
<evidence type="ECO:0000256" key="7">
    <source>
        <dbReference type="ARBA" id="ARBA00023163"/>
    </source>
</evidence>
<sequence>MDVSAEIDHFVKEMEWKDVVSTLQAALQEVLADTPNPPPPPPVPAGLELNTHPQSVNRLGGGYSGCIPMRAALHVFEHQSLLMSTPTMYPCGPVFQENTMQPAHLYSQAGVYSQGQYLPNRWPVIDVRVATAVVGHPAAPPHTYNDAPAMRLPGGLDQNLRCVGMLNGDLLYELPAQGFVPPVSAAPPPNTFKPKRRRKRPTPQEDDRPYVKKPPNAFMLFMKEQRPNVEAEICSRGSAAVNTVLGRRWKSLTKEDQAKYYEQAEKERLLHAQRHPKWCGSDNYGKKKFRLKRKAPTTANVFSSRPKEDTQTGVMEAPHTQTGVMEAPRTQTGVMEAPHTQTGVMEAPCTQTGVMEAPHTQAVVTVPVCDMCRLPQVDEFSPASLLEAPITASTSLASPSALVQTPAGATDRCHPVTQQLEPCPDTVQQQWPSPPHNNIFTVDN</sequence>
<dbReference type="Pfam" id="PF00505">
    <property type="entry name" value="HMG_box"/>
    <property type="match status" value="1"/>
</dbReference>
<dbReference type="GO" id="GO:0000978">
    <property type="term" value="F:RNA polymerase II cis-regulatory region sequence-specific DNA binding"/>
    <property type="evidence" value="ECO:0007669"/>
    <property type="project" value="TreeGrafter"/>
</dbReference>
<protein>
    <recommendedName>
        <fullName evidence="11">HMG box domain-containing protein</fullName>
    </recommendedName>
</protein>
<accession>A0A8C4I3S2</accession>
<comment type="similarity">
    <text evidence="2">Belongs to the TCF/LEF family.</text>
</comment>
<feature type="domain" description="HMG box" evidence="11">
    <location>
        <begin position="211"/>
        <end position="279"/>
    </location>
</feature>
<dbReference type="AlphaFoldDB" id="A0A8C4I3S2"/>
<dbReference type="GeneTree" id="ENSGT00940000155535"/>
<keyword evidence="6" id="KW-0010">Activator</keyword>
<dbReference type="Ensembl" id="ENSDLAT00005055190.2">
    <property type="protein sequence ID" value="ENSDLAP00005051841.2"/>
    <property type="gene ID" value="ENSDLAG00005022458.2"/>
</dbReference>
<evidence type="ECO:0000259" key="11">
    <source>
        <dbReference type="PROSITE" id="PS50118"/>
    </source>
</evidence>
<comment type="subcellular location">
    <subcellularLocation>
        <location evidence="1">Nucleus</location>
    </subcellularLocation>
</comment>
<feature type="DNA-binding region" description="HMG box" evidence="9">
    <location>
        <begin position="211"/>
        <end position="279"/>
    </location>
</feature>
<evidence type="ECO:0000256" key="1">
    <source>
        <dbReference type="ARBA" id="ARBA00004123"/>
    </source>
</evidence>
<dbReference type="GO" id="GO:0071664">
    <property type="term" value="C:catenin-TCF7L2 complex"/>
    <property type="evidence" value="ECO:0007669"/>
    <property type="project" value="TreeGrafter"/>
</dbReference>
<dbReference type="FunFam" id="1.10.30.10:FF:000001">
    <property type="entry name" value="transcription factor 7 isoform X2"/>
    <property type="match status" value="1"/>
</dbReference>
<dbReference type="PANTHER" id="PTHR10373">
    <property type="entry name" value="TRANSCRIPTION FACTOR 7 FAMILY MEMBER"/>
    <property type="match status" value="1"/>
</dbReference>
<evidence type="ECO:0000313" key="12">
    <source>
        <dbReference type="Ensembl" id="ENSDLAP00005051841.2"/>
    </source>
</evidence>
<dbReference type="InterPro" id="IPR009071">
    <property type="entry name" value="HMG_box_dom"/>
</dbReference>
<dbReference type="GO" id="GO:0060070">
    <property type="term" value="P:canonical Wnt signaling pathway"/>
    <property type="evidence" value="ECO:0007669"/>
    <property type="project" value="TreeGrafter"/>
</dbReference>
<dbReference type="Proteomes" id="UP000694389">
    <property type="component" value="Unassembled WGS sequence"/>
</dbReference>
<evidence type="ECO:0000256" key="5">
    <source>
        <dbReference type="ARBA" id="ARBA00023125"/>
    </source>
</evidence>
<evidence type="ECO:0000256" key="2">
    <source>
        <dbReference type="ARBA" id="ARBA00006569"/>
    </source>
</evidence>
<dbReference type="SMART" id="SM00398">
    <property type="entry name" value="HMG"/>
    <property type="match status" value="1"/>
</dbReference>
<feature type="region of interest" description="Disordered" evidence="10">
    <location>
        <begin position="295"/>
        <end position="314"/>
    </location>
</feature>
<evidence type="ECO:0000256" key="10">
    <source>
        <dbReference type="SAM" id="MobiDB-lite"/>
    </source>
</evidence>